<organism evidence="3">
    <name type="scientific">marine sediment metagenome</name>
    <dbReference type="NCBI Taxonomy" id="412755"/>
    <lineage>
        <taxon>unclassified sequences</taxon>
        <taxon>metagenomes</taxon>
        <taxon>ecological metagenomes</taxon>
    </lineage>
</organism>
<dbReference type="NCBIfam" id="TIGR03665">
    <property type="entry name" value="arCOG04150"/>
    <property type="match status" value="1"/>
</dbReference>
<feature type="domain" description="K Homology" evidence="2">
    <location>
        <begin position="84"/>
        <end position="154"/>
    </location>
</feature>
<dbReference type="InterPro" id="IPR004087">
    <property type="entry name" value="KH_dom"/>
</dbReference>
<dbReference type="SMART" id="SM00322">
    <property type="entry name" value="KH"/>
    <property type="match status" value="2"/>
</dbReference>
<evidence type="ECO:0000256" key="1">
    <source>
        <dbReference type="ARBA" id="ARBA00022884"/>
    </source>
</evidence>
<proteinExistence type="predicted"/>
<dbReference type="PROSITE" id="PS50084">
    <property type="entry name" value="KH_TYPE_1"/>
    <property type="match status" value="1"/>
</dbReference>
<feature type="non-terminal residue" evidence="3">
    <location>
        <position position="179"/>
    </location>
</feature>
<keyword evidence="1" id="KW-0694">RNA-binding</keyword>
<feature type="domain" description="K Homology" evidence="2">
    <location>
        <begin position="2"/>
        <end position="69"/>
    </location>
</feature>
<dbReference type="EMBL" id="BARU01036999">
    <property type="protein sequence ID" value="GAH83338.1"/>
    <property type="molecule type" value="Genomic_DNA"/>
</dbReference>
<dbReference type="GO" id="GO:0003723">
    <property type="term" value="F:RNA binding"/>
    <property type="evidence" value="ECO:0007669"/>
    <property type="project" value="UniProtKB-KW"/>
</dbReference>
<dbReference type="Pfam" id="PF00013">
    <property type="entry name" value="KH_1"/>
    <property type="match status" value="1"/>
</dbReference>
<evidence type="ECO:0000313" key="3">
    <source>
        <dbReference type="EMBL" id="GAH83338.1"/>
    </source>
</evidence>
<accession>X1KMQ5</accession>
<dbReference type="SUPFAM" id="SSF54791">
    <property type="entry name" value="Eukaryotic type KH-domain (KH-domain type I)"/>
    <property type="match status" value="2"/>
</dbReference>
<reference evidence="3" key="1">
    <citation type="journal article" date="2014" name="Front. Microbiol.">
        <title>High frequency of phylogenetically diverse reductive dehalogenase-homologous genes in deep subseafloor sedimentary metagenomes.</title>
        <authorList>
            <person name="Kawai M."/>
            <person name="Futagami T."/>
            <person name="Toyoda A."/>
            <person name="Takaki Y."/>
            <person name="Nishi S."/>
            <person name="Hori S."/>
            <person name="Arai W."/>
            <person name="Tsubouchi T."/>
            <person name="Morono Y."/>
            <person name="Uchiyama I."/>
            <person name="Ito T."/>
            <person name="Fujiyama A."/>
            <person name="Inagaki F."/>
            <person name="Takami H."/>
        </authorList>
    </citation>
    <scope>NUCLEOTIDE SEQUENCE</scope>
    <source>
        <strain evidence="3">Expedition CK06-06</strain>
    </source>
</reference>
<dbReference type="InterPro" id="IPR004088">
    <property type="entry name" value="KH_dom_type_1"/>
</dbReference>
<dbReference type="InterPro" id="IPR055211">
    <property type="entry name" value="KH_PNO1_2nd"/>
</dbReference>
<dbReference type="InterPro" id="IPR036612">
    <property type="entry name" value="KH_dom_type_1_sf"/>
</dbReference>
<protein>
    <recommendedName>
        <fullName evidence="2">K Homology domain-containing protein</fullName>
    </recommendedName>
</protein>
<gene>
    <name evidence="3" type="ORF">S03H2_57704</name>
</gene>
<comment type="caution">
    <text evidence="3">The sequence shown here is derived from an EMBL/GenBank/DDBJ whole genome shotgun (WGS) entry which is preliminary data.</text>
</comment>
<dbReference type="PANTHER" id="PTHR12826">
    <property type="entry name" value="RIBONUCLEASE Y"/>
    <property type="match status" value="1"/>
</dbReference>
<dbReference type="Pfam" id="PF22891">
    <property type="entry name" value="KH_PNO1_2nd"/>
    <property type="match status" value="1"/>
</dbReference>
<dbReference type="Gene3D" id="3.30.1370.10">
    <property type="entry name" value="K Homology domain, type 1"/>
    <property type="match status" value="2"/>
</dbReference>
<dbReference type="AlphaFoldDB" id="X1KMQ5"/>
<evidence type="ECO:0000259" key="2">
    <source>
        <dbReference type="SMART" id="SM00322"/>
    </source>
</evidence>
<sequence>MVTQYVRVPQDRIGVLIGHNGIVKEDIEKKSLTRINVDSDEGEVCIEGLEGGDPLKALRVADVVRAIGRGFSPENAFALLDDELLLFDVISIAHLTAKTLKRVKGRVIGRNGRTRRVIEDISGVKISVYGKTIGIIGYSHQIRPASDAIEMLINGAPHSAVYSFLERKRREEEAKEIYG</sequence>
<dbReference type="PANTHER" id="PTHR12826:SF13">
    <property type="entry name" value="RNA-BINDING PROTEIN PNO1"/>
    <property type="match status" value="1"/>
</dbReference>
<dbReference type="InterPro" id="IPR019964">
    <property type="entry name" value="KH_domain_protein_archaea"/>
</dbReference>
<name>X1KMQ5_9ZZZZ</name>